<dbReference type="Gene3D" id="1.20.1250.20">
    <property type="entry name" value="MFS general substrate transporter like domains"/>
    <property type="match status" value="2"/>
</dbReference>
<evidence type="ECO:0000259" key="3">
    <source>
        <dbReference type="PROSITE" id="PS50850"/>
    </source>
</evidence>
<accession>A0A914C650</accession>
<evidence type="ECO:0000313" key="4">
    <source>
        <dbReference type="Proteomes" id="UP000887540"/>
    </source>
</evidence>
<dbReference type="GO" id="GO:0016020">
    <property type="term" value="C:membrane"/>
    <property type="evidence" value="ECO:0007669"/>
    <property type="project" value="UniProtKB-SubCell"/>
</dbReference>
<dbReference type="WBParaSite" id="ACRNAN_Path_367.g1404.t1">
    <property type="protein sequence ID" value="ACRNAN_Path_367.g1404.t1"/>
    <property type="gene ID" value="ACRNAN_Path_367.g1404"/>
</dbReference>
<feature type="domain" description="Major facilitator superfamily (MFS) profile" evidence="3">
    <location>
        <begin position="1"/>
        <end position="402"/>
    </location>
</feature>
<dbReference type="GO" id="GO:0022857">
    <property type="term" value="F:transmembrane transporter activity"/>
    <property type="evidence" value="ECO:0007669"/>
    <property type="project" value="InterPro"/>
</dbReference>
<feature type="transmembrane region" description="Helical" evidence="2">
    <location>
        <begin position="251"/>
        <end position="272"/>
    </location>
</feature>
<sequence>MTGDGNENVTDSDYSYSPAEQGWLFSIVAVGQIIGTIALPYSISHFQVRKTFTVYGLISAIATLLTPLCAYIGFLPLLLMRLLQGFATSTSFTGMGSITSQWSTIKESGLFLALLSCHLQFGNIFTMPIAGALCESSWGWSSLYYLQGILTILCFIMFYIFYRDDPYWHWFVSNKELNRIERGKISIASRDSNTSKNHQHAKIPYKAILTDKIVWGIVIGVIGIQLGYFLFVQFGPVYMNKVLKFDIKSTGYGTALPHVISIIVKIIAGPLSDHLSCVSTKTNVKIFMTTANVLLAFGTLSLVFITHEYPVLAQIAFIIVISFCGINSVGGMKAVQLISQQYSHIIMIVVTFFTSVIILILPLVIAILAPDNTHGQWQTIFIGVTIIVVICMFVFNFMAEVEPRPWIGNSTKNLQVYQVPVTKLDIEEKDREKINNF</sequence>
<dbReference type="AlphaFoldDB" id="A0A914C650"/>
<feature type="transmembrane region" description="Helical" evidence="2">
    <location>
        <begin position="23"/>
        <end position="42"/>
    </location>
</feature>
<evidence type="ECO:0000256" key="2">
    <source>
        <dbReference type="SAM" id="Phobius"/>
    </source>
</evidence>
<dbReference type="SUPFAM" id="SSF103473">
    <property type="entry name" value="MFS general substrate transporter"/>
    <property type="match status" value="1"/>
</dbReference>
<feature type="transmembrane region" description="Helical" evidence="2">
    <location>
        <begin position="213"/>
        <end position="231"/>
    </location>
</feature>
<dbReference type="PANTHER" id="PTHR45757">
    <property type="entry name" value="PROTEIN CBG23364-RELATED"/>
    <property type="match status" value="1"/>
</dbReference>
<dbReference type="InterPro" id="IPR036259">
    <property type="entry name" value="MFS_trans_sf"/>
</dbReference>
<feature type="transmembrane region" description="Helical" evidence="2">
    <location>
        <begin position="284"/>
        <end position="305"/>
    </location>
</feature>
<keyword evidence="2" id="KW-0472">Membrane</keyword>
<dbReference type="InterPro" id="IPR011701">
    <property type="entry name" value="MFS"/>
</dbReference>
<comment type="subcellular location">
    <subcellularLocation>
        <location evidence="1">Membrane</location>
        <topology evidence="1">Multi-pass membrane protein</topology>
    </subcellularLocation>
</comment>
<feature type="transmembrane region" description="Helical" evidence="2">
    <location>
        <begin position="143"/>
        <end position="162"/>
    </location>
</feature>
<proteinExistence type="predicted"/>
<organism evidence="4 5">
    <name type="scientific">Acrobeloides nanus</name>
    <dbReference type="NCBI Taxonomy" id="290746"/>
    <lineage>
        <taxon>Eukaryota</taxon>
        <taxon>Metazoa</taxon>
        <taxon>Ecdysozoa</taxon>
        <taxon>Nematoda</taxon>
        <taxon>Chromadorea</taxon>
        <taxon>Rhabditida</taxon>
        <taxon>Tylenchina</taxon>
        <taxon>Cephalobomorpha</taxon>
        <taxon>Cephaloboidea</taxon>
        <taxon>Cephalobidae</taxon>
        <taxon>Acrobeloides</taxon>
    </lineage>
</organism>
<dbReference type="InterPro" id="IPR020846">
    <property type="entry name" value="MFS_dom"/>
</dbReference>
<name>A0A914C650_9BILA</name>
<feature type="transmembrane region" description="Helical" evidence="2">
    <location>
        <begin position="342"/>
        <end position="368"/>
    </location>
</feature>
<keyword evidence="2" id="KW-1133">Transmembrane helix</keyword>
<dbReference type="PANTHER" id="PTHR45757:SF11">
    <property type="entry name" value="MAJOR FACILITATOR SUPERFAMILY (MFS) PROFILE DOMAIN-CONTAINING PROTEIN"/>
    <property type="match status" value="1"/>
</dbReference>
<feature type="transmembrane region" description="Helical" evidence="2">
    <location>
        <begin position="311"/>
        <end position="330"/>
    </location>
</feature>
<protein>
    <submittedName>
        <fullName evidence="5">Major facilitator superfamily (MFS) profile domain-containing protein</fullName>
    </submittedName>
</protein>
<dbReference type="Proteomes" id="UP000887540">
    <property type="component" value="Unplaced"/>
</dbReference>
<dbReference type="PROSITE" id="PS50850">
    <property type="entry name" value="MFS"/>
    <property type="match status" value="1"/>
</dbReference>
<feature type="transmembrane region" description="Helical" evidence="2">
    <location>
        <begin position="54"/>
        <end position="74"/>
    </location>
</feature>
<feature type="transmembrane region" description="Helical" evidence="2">
    <location>
        <begin position="380"/>
        <end position="399"/>
    </location>
</feature>
<evidence type="ECO:0000313" key="5">
    <source>
        <dbReference type="WBParaSite" id="ACRNAN_Path_367.g1404.t1"/>
    </source>
</evidence>
<keyword evidence="4" id="KW-1185">Reference proteome</keyword>
<reference evidence="5" key="1">
    <citation type="submission" date="2022-11" db="UniProtKB">
        <authorList>
            <consortium name="WormBaseParasite"/>
        </authorList>
    </citation>
    <scope>IDENTIFICATION</scope>
</reference>
<keyword evidence="2" id="KW-0812">Transmembrane</keyword>
<dbReference type="Pfam" id="PF07690">
    <property type="entry name" value="MFS_1"/>
    <property type="match status" value="1"/>
</dbReference>
<evidence type="ECO:0000256" key="1">
    <source>
        <dbReference type="ARBA" id="ARBA00004141"/>
    </source>
</evidence>